<evidence type="ECO:0000313" key="3">
    <source>
        <dbReference type="EMBL" id="MFC5066604.1"/>
    </source>
</evidence>
<feature type="transmembrane region" description="Helical" evidence="1">
    <location>
        <begin position="65"/>
        <end position="86"/>
    </location>
</feature>
<feature type="signal peptide" evidence="2">
    <location>
        <begin position="1"/>
        <end position="23"/>
    </location>
</feature>
<dbReference type="EMBL" id="JBHSJF010000001">
    <property type="protein sequence ID" value="MFC5066604.1"/>
    <property type="molecule type" value="Genomic_DNA"/>
</dbReference>
<comment type="caution">
    <text evidence="3">The sequence shown here is derived from an EMBL/GenBank/DDBJ whole genome shotgun (WGS) entry which is preliminary data.</text>
</comment>
<feature type="transmembrane region" description="Helical" evidence="1">
    <location>
        <begin position="30"/>
        <end position="53"/>
    </location>
</feature>
<dbReference type="Pfam" id="PF04241">
    <property type="entry name" value="DUF423"/>
    <property type="match status" value="1"/>
</dbReference>
<evidence type="ECO:0000313" key="4">
    <source>
        <dbReference type="Proteomes" id="UP001595796"/>
    </source>
</evidence>
<keyword evidence="1" id="KW-0812">Transmembrane</keyword>
<sequence>MSQFFIIVAGVFGALGVSLAAVASHTAGATSLGSASSMLLFHAPALLAIGLFGRASGPGGLTLNLGGLVLLVGAALFAGDLAMRFYKGTALFPMAAPTGGTMMIAGWAVIVVAGILLRR</sequence>
<dbReference type="InterPro" id="IPR006696">
    <property type="entry name" value="DUF423"/>
</dbReference>
<dbReference type="RefSeq" id="WP_114955381.1">
    <property type="nucleotide sequence ID" value="NZ_JBHSJF010000001.1"/>
</dbReference>
<protein>
    <submittedName>
        <fullName evidence="3">DUF423 domain-containing protein</fullName>
    </submittedName>
</protein>
<organism evidence="3 4">
    <name type="scientific">Flaviflagellibacter deserti</name>
    <dbReference type="NCBI Taxonomy" id="2267266"/>
    <lineage>
        <taxon>Bacteria</taxon>
        <taxon>Pseudomonadati</taxon>
        <taxon>Pseudomonadota</taxon>
        <taxon>Alphaproteobacteria</taxon>
        <taxon>Hyphomicrobiales</taxon>
        <taxon>Flaviflagellibacter</taxon>
    </lineage>
</organism>
<reference evidence="4" key="1">
    <citation type="journal article" date="2019" name="Int. J. Syst. Evol. Microbiol.">
        <title>The Global Catalogue of Microorganisms (GCM) 10K type strain sequencing project: providing services to taxonomists for standard genome sequencing and annotation.</title>
        <authorList>
            <consortium name="The Broad Institute Genomics Platform"/>
            <consortium name="The Broad Institute Genome Sequencing Center for Infectious Disease"/>
            <person name="Wu L."/>
            <person name="Ma J."/>
        </authorList>
    </citation>
    <scope>NUCLEOTIDE SEQUENCE [LARGE SCALE GENOMIC DNA]</scope>
    <source>
        <strain evidence="4">CGMCC 1.16444</strain>
    </source>
</reference>
<feature type="transmembrane region" description="Helical" evidence="1">
    <location>
        <begin position="98"/>
        <end position="117"/>
    </location>
</feature>
<keyword evidence="2" id="KW-0732">Signal</keyword>
<accession>A0ABV9YWP7</accession>
<keyword evidence="4" id="KW-1185">Reference proteome</keyword>
<gene>
    <name evidence="3" type="ORF">ACFPFW_01080</name>
</gene>
<keyword evidence="1" id="KW-1133">Transmembrane helix</keyword>
<evidence type="ECO:0000256" key="1">
    <source>
        <dbReference type="SAM" id="Phobius"/>
    </source>
</evidence>
<name>A0ABV9YWP7_9HYPH</name>
<feature type="chain" id="PRO_5046950069" evidence="2">
    <location>
        <begin position="24"/>
        <end position="119"/>
    </location>
</feature>
<dbReference type="Proteomes" id="UP001595796">
    <property type="component" value="Unassembled WGS sequence"/>
</dbReference>
<keyword evidence="1" id="KW-0472">Membrane</keyword>
<proteinExistence type="predicted"/>
<evidence type="ECO:0000256" key="2">
    <source>
        <dbReference type="SAM" id="SignalP"/>
    </source>
</evidence>